<dbReference type="Proteomes" id="UP000694925">
    <property type="component" value="Unplaced"/>
</dbReference>
<dbReference type="PANTHER" id="PTHR22909:SF24">
    <property type="entry name" value="GOLGI INTEGRAL MEMBRANE PROTEIN 4-RELATED"/>
    <property type="match status" value="1"/>
</dbReference>
<dbReference type="PANTHER" id="PTHR22909">
    <property type="entry name" value="GOLGI INTEGRAL MEMBRANE PROTEIN 4"/>
    <property type="match status" value="1"/>
</dbReference>
<keyword evidence="2" id="KW-0472">Membrane</keyword>
<dbReference type="GO" id="GO:0000139">
    <property type="term" value="C:Golgi membrane"/>
    <property type="evidence" value="ECO:0007669"/>
    <property type="project" value="InterPro"/>
</dbReference>
<reference evidence="4" key="1">
    <citation type="submission" date="2025-08" db="UniProtKB">
        <authorList>
            <consortium name="RefSeq"/>
        </authorList>
    </citation>
    <scope>IDENTIFICATION</scope>
    <source>
        <tissue evidence="4">Whole body</tissue>
    </source>
</reference>
<keyword evidence="3" id="KW-1185">Reference proteome</keyword>
<accession>A0AAJ7ISH9</accession>
<feature type="compositionally biased region" description="Acidic residues" evidence="1">
    <location>
        <begin position="390"/>
        <end position="402"/>
    </location>
</feature>
<feature type="compositionally biased region" description="Basic and acidic residues" evidence="1">
    <location>
        <begin position="91"/>
        <end position="100"/>
    </location>
</feature>
<dbReference type="InterPro" id="IPR042336">
    <property type="entry name" value="GOLIM4"/>
</dbReference>
<name>A0AAJ7ISH9_9HYME</name>
<dbReference type="GeneID" id="108622661"/>
<evidence type="ECO:0000256" key="2">
    <source>
        <dbReference type="SAM" id="Phobius"/>
    </source>
</evidence>
<gene>
    <name evidence="4" type="primary">LOC108622661</name>
</gene>
<feature type="compositionally biased region" description="Basic and acidic residues" evidence="1">
    <location>
        <begin position="320"/>
        <end position="332"/>
    </location>
</feature>
<evidence type="ECO:0000313" key="3">
    <source>
        <dbReference type="Proteomes" id="UP000694925"/>
    </source>
</evidence>
<keyword evidence="2" id="KW-1133">Transmembrane helix</keyword>
<dbReference type="AlphaFoldDB" id="A0AAJ7ISH9"/>
<feature type="compositionally biased region" description="Basic and acidic residues" evidence="1">
    <location>
        <begin position="278"/>
        <end position="308"/>
    </location>
</feature>
<keyword evidence="2" id="KW-0812">Transmembrane</keyword>
<proteinExistence type="predicted"/>
<dbReference type="RefSeq" id="XP_017876184.1">
    <property type="nucleotide sequence ID" value="XM_018020695.2"/>
</dbReference>
<feature type="region of interest" description="Disordered" evidence="1">
    <location>
        <begin position="258"/>
        <end position="414"/>
    </location>
</feature>
<evidence type="ECO:0000256" key="1">
    <source>
        <dbReference type="SAM" id="MobiDB-lite"/>
    </source>
</evidence>
<evidence type="ECO:0000313" key="4">
    <source>
        <dbReference type="RefSeq" id="XP_017876184.1"/>
    </source>
</evidence>
<feature type="transmembrane region" description="Helical" evidence="2">
    <location>
        <begin position="14"/>
        <end position="34"/>
    </location>
</feature>
<organism evidence="3 4">
    <name type="scientific">Ceratina calcarata</name>
    <dbReference type="NCBI Taxonomy" id="156304"/>
    <lineage>
        <taxon>Eukaryota</taxon>
        <taxon>Metazoa</taxon>
        <taxon>Ecdysozoa</taxon>
        <taxon>Arthropoda</taxon>
        <taxon>Hexapoda</taxon>
        <taxon>Insecta</taxon>
        <taxon>Pterygota</taxon>
        <taxon>Neoptera</taxon>
        <taxon>Endopterygota</taxon>
        <taxon>Hymenoptera</taxon>
        <taxon>Apocrita</taxon>
        <taxon>Aculeata</taxon>
        <taxon>Apoidea</taxon>
        <taxon>Anthophila</taxon>
        <taxon>Apidae</taxon>
        <taxon>Ceratina</taxon>
        <taxon>Zadontomerus</taxon>
    </lineage>
</organism>
<feature type="compositionally biased region" description="Polar residues" evidence="1">
    <location>
        <begin position="80"/>
        <end position="90"/>
    </location>
</feature>
<protein>
    <submittedName>
        <fullName evidence="4">Golgi integral membrane protein 4-like isoform X3</fullName>
    </submittedName>
</protein>
<feature type="region of interest" description="Disordered" evidence="1">
    <location>
        <begin position="80"/>
        <end position="100"/>
    </location>
</feature>
<sequence length="414" mass="46966">MNGSRLGRGRSGRLAVYVGCGLVVLVMVFLYRAATSEMARLRELHIQCAHQQETLAAQLQVIFEYKMRLEKSLAEEKSSNAAVKQELQQRATREKSLRDKDSIEAMQRFNSLQQTYKLLQTEHQDLREECKKHEQQALEDTNRLEATLRDLRTRIRQAKEDKEKALENLKTKFLELDTQKTELEQKYNDMLKSNGNIDSTVEHLRKEVIQLKQELENAKSTVATSSMKSIPAVKLETSTPASSGNPVFTSGDKIPIAKPVSKGKLPVGVPPIPVMIDQKPDNQEKQDEAAKKKEEPKQKNNVESKEQEPENGNLVPPFPARRDDPLPDRRESGWFNVGPGVQEIGDENHIRLPGLDAGAERNAEAGDDQYEGVDYDKEPQQKNSDLQLVEGEDEGEDEDDQIDYLHNAKQDKRE</sequence>